<proteinExistence type="predicted"/>
<reference evidence="5" key="1">
    <citation type="submission" date="2018-02" db="EMBL/GenBank/DDBJ databases">
        <title>Rhizophora mucronata_Transcriptome.</title>
        <authorList>
            <person name="Meera S.P."/>
            <person name="Sreeshan A."/>
            <person name="Augustine A."/>
        </authorList>
    </citation>
    <scope>NUCLEOTIDE SEQUENCE</scope>
    <source>
        <tissue evidence="5">Leaf</tissue>
    </source>
</reference>
<dbReference type="PANTHER" id="PTHR46196:SF1">
    <property type="entry name" value="TRANSCRIPTION FACTOR EMB1444-RELATED"/>
    <property type="match status" value="1"/>
</dbReference>
<dbReference type="InterPro" id="IPR025610">
    <property type="entry name" value="MYC/MYB_N"/>
</dbReference>
<evidence type="ECO:0000259" key="4">
    <source>
        <dbReference type="Pfam" id="PF14215"/>
    </source>
</evidence>
<dbReference type="GO" id="GO:0003700">
    <property type="term" value="F:DNA-binding transcription factor activity"/>
    <property type="evidence" value="ECO:0007669"/>
    <property type="project" value="InterPro"/>
</dbReference>
<keyword evidence="3" id="KW-0472">Membrane</keyword>
<sequence length="61" mass="6768">MFPFMVISQFSDGWQSLFSAGIKTIVVVAVAPYGVIQLGSLNKVSKFLRKLLVIVKTTDDY</sequence>
<name>A0A2P2KKD5_RHIMU</name>
<dbReference type="AlphaFoldDB" id="A0A2P2KKD5"/>
<accession>A0A2P2KKD5</accession>
<feature type="transmembrane region" description="Helical" evidence="3">
    <location>
        <begin position="20"/>
        <end position="41"/>
    </location>
</feature>
<evidence type="ECO:0000256" key="1">
    <source>
        <dbReference type="ARBA" id="ARBA00023015"/>
    </source>
</evidence>
<keyword evidence="1" id="KW-0805">Transcription regulation</keyword>
<keyword evidence="3" id="KW-0812">Transmembrane</keyword>
<dbReference type="Pfam" id="PF14215">
    <property type="entry name" value="bHLH-MYC_N"/>
    <property type="match status" value="1"/>
</dbReference>
<dbReference type="PANTHER" id="PTHR46196">
    <property type="entry name" value="TRANSCRIPTION FACTOR BHLH155-LIKE ISOFORM X1-RELATED"/>
    <property type="match status" value="1"/>
</dbReference>
<feature type="domain" description="Transcription factor MYC/MYB N-terminal" evidence="4">
    <location>
        <begin position="19"/>
        <end position="46"/>
    </location>
</feature>
<evidence type="ECO:0000313" key="5">
    <source>
        <dbReference type="EMBL" id="MBX06169.1"/>
    </source>
</evidence>
<evidence type="ECO:0000256" key="3">
    <source>
        <dbReference type="SAM" id="Phobius"/>
    </source>
</evidence>
<keyword evidence="2" id="KW-0804">Transcription</keyword>
<organism evidence="5">
    <name type="scientific">Rhizophora mucronata</name>
    <name type="common">Asiatic mangrove</name>
    <dbReference type="NCBI Taxonomy" id="61149"/>
    <lineage>
        <taxon>Eukaryota</taxon>
        <taxon>Viridiplantae</taxon>
        <taxon>Streptophyta</taxon>
        <taxon>Embryophyta</taxon>
        <taxon>Tracheophyta</taxon>
        <taxon>Spermatophyta</taxon>
        <taxon>Magnoliopsida</taxon>
        <taxon>eudicotyledons</taxon>
        <taxon>Gunneridae</taxon>
        <taxon>Pentapetalae</taxon>
        <taxon>rosids</taxon>
        <taxon>fabids</taxon>
        <taxon>Malpighiales</taxon>
        <taxon>Rhizophoraceae</taxon>
        <taxon>Rhizophora</taxon>
    </lineage>
</organism>
<keyword evidence="3" id="KW-1133">Transmembrane helix</keyword>
<protein>
    <recommendedName>
        <fullName evidence="4">Transcription factor MYC/MYB N-terminal domain-containing protein</fullName>
    </recommendedName>
</protein>
<dbReference type="EMBL" id="GGEC01025685">
    <property type="protein sequence ID" value="MBX06169.1"/>
    <property type="molecule type" value="Transcribed_RNA"/>
</dbReference>
<evidence type="ECO:0000256" key="2">
    <source>
        <dbReference type="ARBA" id="ARBA00023163"/>
    </source>
</evidence>
<dbReference type="InterPro" id="IPR043561">
    <property type="entry name" value="LHW-like"/>
</dbReference>